<keyword evidence="2" id="KW-1185">Reference proteome</keyword>
<dbReference type="InterPro" id="IPR036724">
    <property type="entry name" value="Cobalamin-bd_sf"/>
</dbReference>
<dbReference type="Gene3D" id="3.40.50.280">
    <property type="entry name" value="Cobalamin-binding domain"/>
    <property type="match status" value="1"/>
</dbReference>
<dbReference type="RefSeq" id="WP_157739866.1">
    <property type="nucleotide sequence ID" value="NZ_LT594324.1"/>
</dbReference>
<dbReference type="Proteomes" id="UP000198765">
    <property type="component" value="Chromosome I"/>
</dbReference>
<reference evidence="1 2" key="1">
    <citation type="submission" date="2016-06" db="EMBL/GenBank/DDBJ databases">
        <authorList>
            <person name="Kjaerup R.B."/>
            <person name="Dalgaard T.S."/>
            <person name="Juul-Madsen H.R."/>
        </authorList>
    </citation>
    <scope>NUCLEOTIDE SEQUENCE [LARGE SCALE GENOMIC DNA]</scope>
    <source>
        <strain evidence="1 2">DSM 45248</strain>
    </source>
</reference>
<sequence length="155" mass="16166">MDAPPGPVPGPDILDGASGPGVVIGVVGHDIHVVANRILTIGLAEEGFRPYNLGTSNDIVDFADAAWETSARAVLVASINGEGEGACAGFGAHFAAAGLADVLLYAGGNLVVGDRPSSEVEQLFTGYGFHRVFHRPPSFRQVFDALKRDLGDVRR</sequence>
<protein>
    <submittedName>
        <fullName evidence="1">Glutamate mutase subunit S</fullName>
    </submittedName>
</protein>
<dbReference type="PATRIC" id="fig|299146.4.peg.1183"/>
<evidence type="ECO:0000313" key="2">
    <source>
        <dbReference type="Proteomes" id="UP000198765"/>
    </source>
</evidence>
<proteinExistence type="predicted"/>
<dbReference type="OrthoDB" id="9791348at2"/>
<dbReference type="AlphaFoldDB" id="A0A1A8ZB48"/>
<dbReference type="GO" id="GO:0031419">
    <property type="term" value="F:cobalamin binding"/>
    <property type="evidence" value="ECO:0007669"/>
    <property type="project" value="InterPro"/>
</dbReference>
<gene>
    <name evidence="1" type="ORF">GA0070621_1142</name>
</gene>
<dbReference type="GO" id="GO:0046872">
    <property type="term" value="F:metal ion binding"/>
    <property type="evidence" value="ECO:0007669"/>
    <property type="project" value="InterPro"/>
</dbReference>
<dbReference type="NCBIfam" id="NF002612">
    <property type="entry name" value="PRK02261.1"/>
    <property type="match status" value="1"/>
</dbReference>
<evidence type="ECO:0000313" key="1">
    <source>
        <dbReference type="EMBL" id="SBT41096.1"/>
    </source>
</evidence>
<accession>A0A1A8ZB48</accession>
<dbReference type="EMBL" id="LT594324">
    <property type="protein sequence ID" value="SBT41096.1"/>
    <property type="molecule type" value="Genomic_DNA"/>
</dbReference>
<organism evidence="1 2">
    <name type="scientific">Micromonospora narathiwatensis</name>
    <dbReference type="NCBI Taxonomy" id="299146"/>
    <lineage>
        <taxon>Bacteria</taxon>
        <taxon>Bacillati</taxon>
        <taxon>Actinomycetota</taxon>
        <taxon>Actinomycetes</taxon>
        <taxon>Micromonosporales</taxon>
        <taxon>Micromonosporaceae</taxon>
        <taxon>Micromonospora</taxon>
    </lineage>
</organism>
<dbReference type="SUPFAM" id="SSF52242">
    <property type="entry name" value="Cobalamin (vitamin B12)-binding domain"/>
    <property type="match status" value="1"/>
</dbReference>
<name>A0A1A8ZB48_9ACTN</name>